<evidence type="ECO:0000313" key="1">
    <source>
        <dbReference type="EMBL" id="GAI25156.1"/>
    </source>
</evidence>
<reference evidence="1" key="1">
    <citation type="journal article" date="2014" name="Front. Microbiol.">
        <title>High frequency of phylogenetically diverse reductive dehalogenase-homologous genes in deep subseafloor sedimentary metagenomes.</title>
        <authorList>
            <person name="Kawai M."/>
            <person name="Futagami T."/>
            <person name="Toyoda A."/>
            <person name="Takaki Y."/>
            <person name="Nishi S."/>
            <person name="Hori S."/>
            <person name="Arai W."/>
            <person name="Tsubouchi T."/>
            <person name="Morono Y."/>
            <person name="Uchiyama I."/>
            <person name="Ito T."/>
            <person name="Fujiyama A."/>
            <person name="Inagaki F."/>
            <person name="Takami H."/>
        </authorList>
    </citation>
    <scope>NUCLEOTIDE SEQUENCE</scope>
    <source>
        <strain evidence="1">Expedition CK06-06</strain>
    </source>
</reference>
<protein>
    <submittedName>
        <fullName evidence="1">Uncharacterized protein</fullName>
    </submittedName>
</protein>
<organism evidence="1">
    <name type="scientific">marine sediment metagenome</name>
    <dbReference type="NCBI Taxonomy" id="412755"/>
    <lineage>
        <taxon>unclassified sequences</taxon>
        <taxon>metagenomes</taxon>
        <taxon>ecological metagenomes</taxon>
    </lineage>
</organism>
<gene>
    <name evidence="1" type="ORF">S06H3_33839</name>
</gene>
<accession>X1N4H6</accession>
<proteinExistence type="predicted"/>
<comment type="caution">
    <text evidence="1">The sequence shown here is derived from an EMBL/GenBank/DDBJ whole genome shotgun (WGS) entry which is preliminary data.</text>
</comment>
<dbReference type="EMBL" id="BARV01020245">
    <property type="protein sequence ID" value="GAI25156.1"/>
    <property type="molecule type" value="Genomic_DNA"/>
</dbReference>
<sequence length="77" mass="8552">EQERRLQEVFELTTLGPDMLIEELRKLNPGLVELIEGNIAGVLEGVKGKLSPEEINNLKEAISLSHLGILRHLGKVI</sequence>
<feature type="non-terminal residue" evidence="1">
    <location>
        <position position="1"/>
    </location>
</feature>
<dbReference type="AlphaFoldDB" id="X1N4H6"/>
<name>X1N4H6_9ZZZZ</name>